<name>A0A9D5D7C3_9LILI</name>
<dbReference type="Proteomes" id="UP001085076">
    <property type="component" value="Miscellaneous, Linkage group lg01"/>
</dbReference>
<dbReference type="OrthoDB" id="101791at2759"/>
<accession>A0A9D5D7C3</accession>
<dbReference type="EMBL" id="JAGGNH010000001">
    <property type="protein sequence ID" value="KAJ0985435.1"/>
    <property type="molecule type" value="Genomic_DNA"/>
</dbReference>
<reference evidence="1" key="1">
    <citation type="submission" date="2021-03" db="EMBL/GenBank/DDBJ databases">
        <authorList>
            <person name="Li Z."/>
            <person name="Yang C."/>
        </authorList>
    </citation>
    <scope>NUCLEOTIDE SEQUENCE</scope>
    <source>
        <strain evidence="1">Dzin_1.0</strain>
        <tissue evidence="1">Leaf</tissue>
    </source>
</reference>
<protein>
    <submittedName>
        <fullName evidence="1">Uncharacterized protein</fullName>
    </submittedName>
</protein>
<comment type="caution">
    <text evidence="1">The sequence shown here is derived from an EMBL/GenBank/DDBJ whole genome shotgun (WGS) entry which is preliminary data.</text>
</comment>
<evidence type="ECO:0000313" key="2">
    <source>
        <dbReference type="Proteomes" id="UP001085076"/>
    </source>
</evidence>
<reference evidence="1" key="2">
    <citation type="journal article" date="2022" name="Hortic Res">
        <title>The genome of Dioscorea zingiberensis sheds light on the biosynthesis, origin and evolution of the medicinally important diosgenin saponins.</title>
        <authorList>
            <person name="Li Y."/>
            <person name="Tan C."/>
            <person name="Li Z."/>
            <person name="Guo J."/>
            <person name="Li S."/>
            <person name="Chen X."/>
            <person name="Wang C."/>
            <person name="Dai X."/>
            <person name="Yang H."/>
            <person name="Song W."/>
            <person name="Hou L."/>
            <person name="Xu J."/>
            <person name="Tong Z."/>
            <person name="Xu A."/>
            <person name="Yuan X."/>
            <person name="Wang W."/>
            <person name="Yang Q."/>
            <person name="Chen L."/>
            <person name="Sun Z."/>
            <person name="Wang K."/>
            <person name="Pan B."/>
            <person name="Chen J."/>
            <person name="Bao Y."/>
            <person name="Liu F."/>
            <person name="Qi X."/>
            <person name="Gang D.R."/>
            <person name="Wen J."/>
            <person name="Li J."/>
        </authorList>
    </citation>
    <scope>NUCLEOTIDE SEQUENCE</scope>
    <source>
        <strain evidence="1">Dzin_1.0</strain>
    </source>
</reference>
<keyword evidence="2" id="KW-1185">Reference proteome</keyword>
<evidence type="ECO:0000313" key="1">
    <source>
        <dbReference type="EMBL" id="KAJ0985435.1"/>
    </source>
</evidence>
<proteinExistence type="predicted"/>
<gene>
    <name evidence="1" type="ORF">J5N97_003791</name>
</gene>
<dbReference type="AlphaFoldDB" id="A0A9D5D7C3"/>
<organism evidence="1 2">
    <name type="scientific">Dioscorea zingiberensis</name>
    <dbReference type="NCBI Taxonomy" id="325984"/>
    <lineage>
        <taxon>Eukaryota</taxon>
        <taxon>Viridiplantae</taxon>
        <taxon>Streptophyta</taxon>
        <taxon>Embryophyta</taxon>
        <taxon>Tracheophyta</taxon>
        <taxon>Spermatophyta</taxon>
        <taxon>Magnoliopsida</taxon>
        <taxon>Liliopsida</taxon>
        <taxon>Dioscoreales</taxon>
        <taxon>Dioscoreaceae</taxon>
        <taxon>Dioscorea</taxon>
    </lineage>
</organism>
<sequence>MVSPLESIRMSFNNKDELSPDSPFVSLRSIGIASGDLLFFSLDPTPIFGSSIPISSDENLYAPAPNLNPVRELLNSEKKLVEAPNQGSTAQDRQQGVHYTLTQKLRLPLCPVRDQQSTSSVLPRLTAAVDFNEALDLQDLLRPFGFDNICRVVFGIDVKALRVYPQHLQEPFFLAFDKARRVVLSSRAMALENQENTQPGKLAETLKGITSNRCICHEDHSFKTRTIRR</sequence>